<reference evidence="3 4" key="1">
    <citation type="submission" date="2017-10" db="EMBL/GenBank/DDBJ databases">
        <title>Draft genome sequences of strains TRE 1, TRE 9, TRE H and TRI 7, isolated from tamarins, belonging to four potential novel Bifidobacterium species.</title>
        <authorList>
            <person name="Mattarelli P."/>
            <person name="Modesto M."/>
            <person name="Puglisi E."/>
            <person name="Morelli L."/>
            <person name="Spezio C."/>
            <person name="Bonetti A."/>
            <person name="Sandri C."/>
        </authorList>
    </citation>
    <scope>NUCLEOTIDE SEQUENCE [LARGE SCALE GENOMIC DNA]</scope>
    <source>
        <strain evidence="4">TRI7</strain>
    </source>
</reference>
<evidence type="ECO:0000256" key="1">
    <source>
        <dbReference type="SAM" id="Phobius"/>
    </source>
</evidence>
<comment type="caution">
    <text evidence="3">The sequence shown here is derived from an EMBL/GenBank/DDBJ whole genome shotgun (WGS) entry which is preliminary data.</text>
</comment>
<feature type="domain" description="TadE-like" evidence="2">
    <location>
        <begin position="47"/>
        <end position="89"/>
    </location>
</feature>
<dbReference type="InterPro" id="IPR049790">
    <property type="entry name" value="Rv3655c/TadE"/>
</dbReference>
<dbReference type="Proteomes" id="UP000231451">
    <property type="component" value="Unassembled WGS sequence"/>
</dbReference>
<proteinExistence type="predicted"/>
<gene>
    <name evidence="3" type="ORF">CSQ87_02770</name>
</gene>
<name>A0A2M9HGJ8_9BIFI</name>
<evidence type="ECO:0000259" key="2">
    <source>
        <dbReference type="Pfam" id="PF07811"/>
    </source>
</evidence>
<dbReference type="AlphaFoldDB" id="A0A2M9HGJ8"/>
<keyword evidence="1" id="KW-1133">Transmembrane helix</keyword>
<evidence type="ECO:0000313" key="3">
    <source>
        <dbReference type="EMBL" id="PJM75954.1"/>
    </source>
</evidence>
<protein>
    <submittedName>
        <fullName evidence="3">Pilus assembly protein TadE</fullName>
    </submittedName>
</protein>
<dbReference type="InterPro" id="IPR012495">
    <property type="entry name" value="TadE-like_dom"/>
</dbReference>
<keyword evidence="1" id="KW-0812">Transmembrane</keyword>
<evidence type="ECO:0000313" key="4">
    <source>
        <dbReference type="Proteomes" id="UP000231451"/>
    </source>
</evidence>
<feature type="transmembrane region" description="Helical" evidence="1">
    <location>
        <begin position="49"/>
        <end position="71"/>
    </location>
</feature>
<keyword evidence="4" id="KW-1185">Reference proteome</keyword>
<dbReference type="EMBL" id="PEBK01000002">
    <property type="protein sequence ID" value="PJM75954.1"/>
    <property type="molecule type" value="Genomic_DNA"/>
</dbReference>
<keyword evidence="1" id="KW-0472">Membrane</keyword>
<sequence length="154" mass="15761">MLARKVLRRIRGWWRIRGGFGSVGSVSDGGDIGDGPKPSWRYGIERGTVTAEFAVVLPAVMVLALLLFGSARAVTVGMTCQEAARAAAREIVVSAESGGDPSGVVSRIAGSGASVSVSRGGTEVTVTTRCPVMPGPLGILPASMTGKAVAILHE</sequence>
<accession>A0A2M9HGJ8</accession>
<dbReference type="NCBIfam" id="NF041390">
    <property type="entry name" value="TadE_Rv3655c"/>
    <property type="match status" value="1"/>
</dbReference>
<organism evidence="3 4">
    <name type="scientific">Bifidobacterium simiarum</name>
    <dbReference type="NCBI Taxonomy" id="2045441"/>
    <lineage>
        <taxon>Bacteria</taxon>
        <taxon>Bacillati</taxon>
        <taxon>Actinomycetota</taxon>
        <taxon>Actinomycetes</taxon>
        <taxon>Bifidobacteriales</taxon>
        <taxon>Bifidobacteriaceae</taxon>
        <taxon>Bifidobacterium</taxon>
    </lineage>
</organism>
<dbReference type="Pfam" id="PF07811">
    <property type="entry name" value="TadE"/>
    <property type="match status" value="1"/>
</dbReference>